<gene>
    <name evidence="2" type="ORF">RQP52_13655</name>
</gene>
<reference evidence="2 3" key="1">
    <citation type="submission" date="2023-10" db="EMBL/GenBank/DDBJ databases">
        <title>Paenibacillus strain PFR10 Genome sequencing and assembly.</title>
        <authorList>
            <person name="Kim I."/>
        </authorList>
    </citation>
    <scope>NUCLEOTIDE SEQUENCE [LARGE SCALE GENOMIC DNA]</scope>
    <source>
        <strain evidence="2 3">PFR10</strain>
    </source>
</reference>
<dbReference type="PANTHER" id="PTHR43377:SF1">
    <property type="entry name" value="BILIVERDIN REDUCTASE A"/>
    <property type="match status" value="1"/>
</dbReference>
<proteinExistence type="predicted"/>
<organism evidence="2 3">
    <name type="scientific">Paenibacillus violae</name>
    <dbReference type="NCBI Taxonomy" id="3077234"/>
    <lineage>
        <taxon>Bacteria</taxon>
        <taxon>Bacillati</taxon>
        <taxon>Bacillota</taxon>
        <taxon>Bacilli</taxon>
        <taxon>Bacillales</taxon>
        <taxon>Paenibacillaceae</taxon>
        <taxon>Paenibacillus</taxon>
    </lineage>
</organism>
<feature type="domain" description="Gfo/Idh/MocA-like oxidoreductase N-terminal" evidence="1">
    <location>
        <begin position="9"/>
        <end position="74"/>
    </location>
</feature>
<dbReference type="EMBL" id="JAWCUD010000003">
    <property type="protein sequence ID" value="MDU0202144.1"/>
    <property type="molecule type" value="Genomic_DNA"/>
</dbReference>
<evidence type="ECO:0000313" key="2">
    <source>
        <dbReference type="EMBL" id="MDU0202144.1"/>
    </source>
</evidence>
<comment type="caution">
    <text evidence="2">The sequence shown here is derived from an EMBL/GenBank/DDBJ whole genome shotgun (WGS) entry which is preliminary data.</text>
</comment>
<dbReference type="PANTHER" id="PTHR43377">
    <property type="entry name" value="BILIVERDIN REDUCTASE A"/>
    <property type="match status" value="1"/>
</dbReference>
<dbReference type="SUPFAM" id="SSF51735">
    <property type="entry name" value="NAD(P)-binding Rossmann-fold domains"/>
    <property type="match status" value="1"/>
</dbReference>
<dbReference type="InterPro" id="IPR036291">
    <property type="entry name" value="NAD(P)-bd_dom_sf"/>
</dbReference>
<accession>A0ABU3RD03</accession>
<dbReference type="Pfam" id="PF01408">
    <property type="entry name" value="GFO_IDH_MocA"/>
    <property type="match status" value="1"/>
</dbReference>
<dbReference type="Gene3D" id="3.30.360.10">
    <property type="entry name" value="Dihydrodipicolinate Reductase, domain 2"/>
    <property type="match status" value="1"/>
</dbReference>
<dbReference type="RefSeq" id="WP_315952150.1">
    <property type="nucleotide sequence ID" value="NZ_JAWCUD010000003.1"/>
</dbReference>
<dbReference type="Proteomes" id="UP001260980">
    <property type="component" value="Unassembled WGS sequence"/>
</dbReference>
<protein>
    <recommendedName>
        <fullName evidence="1">Gfo/Idh/MocA-like oxidoreductase N-terminal domain-containing protein</fullName>
    </recommendedName>
</protein>
<dbReference type="InterPro" id="IPR051450">
    <property type="entry name" value="Gfo/Idh/MocA_Oxidoreductases"/>
</dbReference>
<evidence type="ECO:0000259" key="1">
    <source>
        <dbReference type="Pfam" id="PF01408"/>
    </source>
</evidence>
<dbReference type="Gene3D" id="3.40.50.720">
    <property type="entry name" value="NAD(P)-binding Rossmann-like Domain"/>
    <property type="match status" value="1"/>
</dbReference>
<keyword evidence="3" id="KW-1185">Reference proteome</keyword>
<sequence>MSNSTTKKVRIALVGLRFGGAFAPIYHAHPDVEHVAICDTNEELLNQYGDKYGFERRYTNLDDILKSDEYDAVHLVPYMESFNIYGEEASVEWHMEDGPLTVFKTAVQQGERGRKSDVTLVKAPSRPDLLPEELAYHITNQAILDPNNPHQSVLQGNGHHGSHPHLVHEFLRSIVEERKPAIDAVTAANWTAAGICAHESAMQGGKEVIIPSFE</sequence>
<evidence type="ECO:0000313" key="3">
    <source>
        <dbReference type="Proteomes" id="UP001260980"/>
    </source>
</evidence>
<dbReference type="InterPro" id="IPR000683">
    <property type="entry name" value="Gfo/Idh/MocA-like_OxRdtase_N"/>
</dbReference>
<name>A0ABU3RD03_9BACL</name>